<dbReference type="SUPFAM" id="SSF53850">
    <property type="entry name" value="Periplasmic binding protein-like II"/>
    <property type="match status" value="1"/>
</dbReference>
<dbReference type="InterPro" id="IPR036390">
    <property type="entry name" value="WH_DNA-bd_sf"/>
</dbReference>
<dbReference type="AlphaFoldDB" id="A0A369WSX7"/>
<keyword evidence="2" id="KW-0805">Transcription regulation</keyword>
<dbReference type="EMBL" id="QQOH01000001">
    <property type="protein sequence ID" value="RDE25200.1"/>
    <property type="molecule type" value="Genomic_DNA"/>
</dbReference>
<proteinExistence type="inferred from homology"/>
<dbReference type="Gene3D" id="1.10.10.10">
    <property type="entry name" value="Winged helix-like DNA-binding domain superfamily/Winged helix DNA-binding domain"/>
    <property type="match status" value="1"/>
</dbReference>
<dbReference type="SUPFAM" id="SSF46785">
    <property type="entry name" value="Winged helix' DNA-binding domain"/>
    <property type="match status" value="1"/>
</dbReference>
<dbReference type="PANTHER" id="PTHR30126:SF94">
    <property type="entry name" value="LYSR FAMILY TRANSCRIPTIONAL REGULATOR"/>
    <property type="match status" value="1"/>
</dbReference>
<dbReference type="PRINTS" id="PR00039">
    <property type="entry name" value="HTHLYSR"/>
</dbReference>
<keyword evidence="3" id="KW-0238">DNA-binding</keyword>
<dbReference type="Gene3D" id="3.40.190.290">
    <property type="match status" value="1"/>
</dbReference>
<dbReference type="PROSITE" id="PS50931">
    <property type="entry name" value="HTH_LYSR"/>
    <property type="match status" value="1"/>
</dbReference>
<dbReference type="OrthoDB" id="9808620at2"/>
<evidence type="ECO:0000259" key="5">
    <source>
        <dbReference type="PROSITE" id="PS50931"/>
    </source>
</evidence>
<keyword evidence="4" id="KW-0804">Transcription</keyword>
<comment type="caution">
    <text evidence="6">The sequence shown here is derived from an EMBL/GenBank/DDBJ whole genome shotgun (WGS) entry which is preliminary data.</text>
</comment>
<protein>
    <submittedName>
        <fullName evidence="6">LysR family transcriptional regulator</fullName>
    </submittedName>
</protein>
<dbReference type="InterPro" id="IPR036388">
    <property type="entry name" value="WH-like_DNA-bd_sf"/>
</dbReference>
<sequence length="292" mass="32790">MRYSLRQLQVFLETARQQNISRAAASLSMSQSAASSALKELESQFDIQLFDRIGKRLQLNELGRLMLPRAQALLEQALALEADLDRHAESGPLKVGATLTIGNYLMVPLIARYMAHCASARINLEMANTAEIAEQVLNFDLDIGLIEGELQHPDLLITPWRDDELVLFCAPDHPLAAKGRLSDPDLTAVEWILREPGSGTRQVFERAMHGLLPHLNITLQLQHTETIKRAVASGLGIGCLSRIALIDAFHHRTLVPLDAPGRDFSRRLYFVQHRHKYLSAGIRRWIDICREP</sequence>
<evidence type="ECO:0000313" key="7">
    <source>
        <dbReference type="Proteomes" id="UP000253769"/>
    </source>
</evidence>
<dbReference type="CDD" id="cd08420">
    <property type="entry name" value="PBP2_CysL_like"/>
    <property type="match status" value="1"/>
</dbReference>
<gene>
    <name evidence="6" type="ORF">DV711_06490</name>
</gene>
<feature type="domain" description="HTH lysR-type" evidence="5">
    <location>
        <begin position="1"/>
        <end position="60"/>
    </location>
</feature>
<dbReference type="NCBIfam" id="NF008095">
    <property type="entry name" value="PRK10837.1"/>
    <property type="match status" value="1"/>
</dbReference>
<dbReference type="GO" id="GO:0003700">
    <property type="term" value="F:DNA-binding transcription factor activity"/>
    <property type="evidence" value="ECO:0007669"/>
    <property type="project" value="InterPro"/>
</dbReference>
<dbReference type="RefSeq" id="WP_114694797.1">
    <property type="nucleotide sequence ID" value="NZ_QQOH01000001.1"/>
</dbReference>
<dbReference type="InterPro" id="IPR005119">
    <property type="entry name" value="LysR_subst-bd"/>
</dbReference>
<accession>A0A369WSX7</accession>
<dbReference type="Pfam" id="PF00126">
    <property type="entry name" value="HTH_1"/>
    <property type="match status" value="1"/>
</dbReference>
<organism evidence="6 7">
    <name type="scientific">Motiliproteus coralliicola</name>
    <dbReference type="NCBI Taxonomy" id="2283196"/>
    <lineage>
        <taxon>Bacteria</taxon>
        <taxon>Pseudomonadati</taxon>
        <taxon>Pseudomonadota</taxon>
        <taxon>Gammaproteobacteria</taxon>
        <taxon>Oceanospirillales</taxon>
        <taxon>Oceanospirillaceae</taxon>
        <taxon>Motiliproteus</taxon>
    </lineage>
</organism>
<dbReference type="GO" id="GO:0000976">
    <property type="term" value="F:transcription cis-regulatory region binding"/>
    <property type="evidence" value="ECO:0007669"/>
    <property type="project" value="TreeGrafter"/>
</dbReference>
<reference evidence="6 7" key="1">
    <citation type="submission" date="2018-07" db="EMBL/GenBank/DDBJ databases">
        <title>Motiliproteus coralliicola sp. nov., a bacterium isolated from Coral.</title>
        <authorList>
            <person name="Wang G."/>
        </authorList>
    </citation>
    <scope>NUCLEOTIDE SEQUENCE [LARGE SCALE GENOMIC DNA]</scope>
    <source>
        <strain evidence="6 7">C34</strain>
    </source>
</reference>
<evidence type="ECO:0000256" key="3">
    <source>
        <dbReference type="ARBA" id="ARBA00023125"/>
    </source>
</evidence>
<evidence type="ECO:0000256" key="2">
    <source>
        <dbReference type="ARBA" id="ARBA00023015"/>
    </source>
</evidence>
<dbReference type="Pfam" id="PF03466">
    <property type="entry name" value="LysR_substrate"/>
    <property type="match status" value="1"/>
</dbReference>
<evidence type="ECO:0000256" key="1">
    <source>
        <dbReference type="ARBA" id="ARBA00009437"/>
    </source>
</evidence>
<keyword evidence="7" id="KW-1185">Reference proteome</keyword>
<dbReference type="PANTHER" id="PTHR30126">
    <property type="entry name" value="HTH-TYPE TRANSCRIPTIONAL REGULATOR"/>
    <property type="match status" value="1"/>
</dbReference>
<dbReference type="Proteomes" id="UP000253769">
    <property type="component" value="Unassembled WGS sequence"/>
</dbReference>
<evidence type="ECO:0000256" key="4">
    <source>
        <dbReference type="ARBA" id="ARBA00023163"/>
    </source>
</evidence>
<name>A0A369WSX7_9GAMM</name>
<dbReference type="InterPro" id="IPR000847">
    <property type="entry name" value="LysR_HTH_N"/>
</dbReference>
<comment type="similarity">
    <text evidence="1">Belongs to the LysR transcriptional regulatory family.</text>
</comment>
<evidence type="ECO:0000313" key="6">
    <source>
        <dbReference type="EMBL" id="RDE25200.1"/>
    </source>
</evidence>